<reference evidence="1 2" key="1">
    <citation type="submission" date="2016-05" db="EMBL/GenBank/DDBJ databases">
        <title>Genome sequencing of Vitellibacter soesokkakensis RSSK-12.</title>
        <authorList>
            <person name="Thevarajoo S."/>
            <person name="Selvaratnam C."/>
            <person name="Goh K.M."/>
            <person name="Chan K.-G."/>
            <person name="Chong C.S."/>
        </authorList>
    </citation>
    <scope>NUCLEOTIDE SEQUENCE [LARGE SCALE GENOMIC DNA]</scope>
    <source>
        <strain evidence="1 2">RSSK-12</strain>
    </source>
</reference>
<sequence length="486" mass="57078">MNIINSIINDFSEDEKREFISYLKKKNQRGDVKNLTLFKTISLGKTIETAEKIYGKSSKNAFHALCNRLQNNLIDFVASKSFSGETSEEMEIMKLLLASRIFFEHKNNKVAFKTLLKAEKKALELDLYSILNEIYTTKIQYAHLNSNLVLSEIFEDSEKNALNFQREFQLNMAYASIKNKIKFEKGNPASEIITQVFSDFNIEVAETLTYKSLFQLMNLTSTAAKLQSDYNNISTLMEDIYGIIKNKKIILAEKHLFYHIEILHLMAVASFRNKQFKKSEDFIAQMQGEMLKRNRIYFKLFQEKLTLIKAMNLNYTGRANEAIGLLEKFKGSSAETSLSLCTFLFQQHRFNEAYQIFKEFSHSDIWYEKKNGWIWVLKKSIIEILILIELDKLDLVFSRLNSFKRKFNKRLKEIGEERVLTFMGFVNNYYENPKIITSEKFKNKVETSFVWIGAEREDIFVMSFYAWLKSKMEKKNLYETTLELVM</sequence>
<evidence type="ECO:0000313" key="2">
    <source>
        <dbReference type="Proteomes" id="UP000077552"/>
    </source>
</evidence>
<keyword evidence="2" id="KW-1185">Reference proteome</keyword>
<accession>A0A1A9LC17</accession>
<name>A0A1A9LC17_9FLAO</name>
<protein>
    <submittedName>
        <fullName evidence="1">Uncharacterized protein</fullName>
    </submittedName>
</protein>
<proteinExistence type="predicted"/>
<dbReference type="AlphaFoldDB" id="A0A1A9LC17"/>
<dbReference type="STRING" id="1385699.A7A78_14055"/>
<dbReference type="Proteomes" id="UP000077552">
    <property type="component" value="Unassembled WGS sequence"/>
</dbReference>
<dbReference type="EMBL" id="LXIE01000031">
    <property type="protein sequence ID" value="OAD90828.1"/>
    <property type="molecule type" value="Genomic_DNA"/>
</dbReference>
<comment type="caution">
    <text evidence="1">The sequence shown here is derived from an EMBL/GenBank/DDBJ whole genome shotgun (WGS) entry which is preliminary data.</text>
</comment>
<gene>
    <name evidence="1" type="ORF">A7A78_14055</name>
</gene>
<organism evidence="1 2">
    <name type="scientific">Aequorivita soesokkakensis</name>
    <dbReference type="NCBI Taxonomy" id="1385699"/>
    <lineage>
        <taxon>Bacteria</taxon>
        <taxon>Pseudomonadati</taxon>
        <taxon>Bacteroidota</taxon>
        <taxon>Flavobacteriia</taxon>
        <taxon>Flavobacteriales</taxon>
        <taxon>Flavobacteriaceae</taxon>
        <taxon>Aequorivita</taxon>
    </lineage>
</organism>
<evidence type="ECO:0000313" key="1">
    <source>
        <dbReference type="EMBL" id="OAD90828.1"/>
    </source>
</evidence>
<dbReference type="RefSeq" id="WP_068762457.1">
    <property type="nucleotide sequence ID" value="NZ_LXIE01000031.1"/>
</dbReference>
<dbReference type="OrthoDB" id="732094at2"/>